<dbReference type="EMBL" id="JARKIF010000031">
    <property type="protein sequence ID" value="KAJ7612225.1"/>
    <property type="molecule type" value="Genomic_DNA"/>
</dbReference>
<keyword evidence="2" id="KW-1185">Reference proteome</keyword>
<organism evidence="1 2">
    <name type="scientific">Roridomyces roridus</name>
    <dbReference type="NCBI Taxonomy" id="1738132"/>
    <lineage>
        <taxon>Eukaryota</taxon>
        <taxon>Fungi</taxon>
        <taxon>Dikarya</taxon>
        <taxon>Basidiomycota</taxon>
        <taxon>Agaricomycotina</taxon>
        <taxon>Agaricomycetes</taxon>
        <taxon>Agaricomycetidae</taxon>
        <taxon>Agaricales</taxon>
        <taxon>Marasmiineae</taxon>
        <taxon>Mycenaceae</taxon>
        <taxon>Roridomyces</taxon>
    </lineage>
</organism>
<gene>
    <name evidence="1" type="ORF">FB45DRAFT_1065576</name>
</gene>
<dbReference type="Proteomes" id="UP001221142">
    <property type="component" value="Unassembled WGS sequence"/>
</dbReference>
<evidence type="ECO:0000313" key="1">
    <source>
        <dbReference type="EMBL" id="KAJ7612225.1"/>
    </source>
</evidence>
<accession>A0AAD7FCN4</accession>
<name>A0AAD7FCN4_9AGAR</name>
<dbReference type="AlphaFoldDB" id="A0AAD7FCN4"/>
<protein>
    <submittedName>
        <fullName evidence="1">Uncharacterized protein</fullName>
    </submittedName>
</protein>
<proteinExistence type="predicted"/>
<evidence type="ECO:0000313" key="2">
    <source>
        <dbReference type="Proteomes" id="UP001221142"/>
    </source>
</evidence>
<comment type="caution">
    <text evidence="1">The sequence shown here is derived from an EMBL/GenBank/DDBJ whole genome shotgun (WGS) entry which is preliminary data.</text>
</comment>
<reference evidence="1" key="1">
    <citation type="submission" date="2023-03" db="EMBL/GenBank/DDBJ databases">
        <title>Massive genome expansion in bonnet fungi (Mycena s.s.) driven by repeated elements and novel gene families across ecological guilds.</title>
        <authorList>
            <consortium name="Lawrence Berkeley National Laboratory"/>
            <person name="Harder C.B."/>
            <person name="Miyauchi S."/>
            <person name="Viragh M."/>
            <person name="Kuo A."/>
            <person name="Thoen E."/>
            <person name="Andreopoulos B."/>
            <person name="Lu D."/>
            <person name="Skrede I."/>
            <person name="Drula E."/>
            <person name="Henrissat B."/>
            <person name="Morin E."/>
            <person name="Kohler A."/>
            <person name="Barry K."/>
            <person name="LaButti K."/>
            <person name="Morin E."/>
            <person name="Salamov A."/>
            <person name="Lipzen A."/>
            <person name="Mereny Z."/>
            <person name="Hegedus B."/>
            <person name="Baldrian P."/>
            <person name="Stursova M."/>
            <person name="Weitz H."/>
            <person name="Taylor A."/>
            <person name="Grigoriev I.V."/>
            <person name="Nagy L.G."/>
            <person name="Martin F."/>
            <person name="Kauserud H."/>
        </authorList>
    </citation>
    <scope>NUCLEOTIDE SEQUENCE</scope>
    <source>
        <strain evidence="1">9284</strain>
    </source>
</reference>
<sequence>MSWTDFPLDVFLELTKELDLQDTLHLAAVIGQSPRSLGPIQSTPSDDPQAQQLVVPTISSASLQRASTMTHHNVRRPTYGVFNVTLHGTPNGADRRPT</sequence>